<evidence type="ECO:0000256" key="2">
    <source>
        <dbReference type="ARBA" id="ARBA00022741"/>
    </source>
</evidence>
<dbReference type="PANTHER" id="PTHR42794">
    <property type="entry name" value="HEMIN IMPORT ATP-BINDING PROTEIN HMUV"/>
    <property type="match status" value="1"/>
</dbReference>
<dbReference type="PANTHER" id="PTHR42794:SF2">
    <property type="entry name" value="ABC TRANSPORTER ATP-BINDING PROTEIN"/>
    <property type="match status" value="1"/>
</dbReference>
<dbReference type="GO" id="GO:0016887">
    <property type="term" value="F:ATP hydrolysis activity"/>
    <property type="evidence" value="ECO:0007669"/>
    <property type="project" value="InterPro"/>
</dbReference>
<evidence type="ECO:0000313" key="5">
    <source>
        <dbReference type="Proteomes" id="UP000829401"/>
    </source>
</evidence>
<keyword evidence="3 4" id="KW-0067">ATP-binding</keyword>
<keyword evidence="2" id="KW-0547">Nucleotide-binding</keyword>
<sequence>MSLLMLRDVSQQPILEPLTASFQGGRVVGLIGPNGAGKSTLLKTIVGLLPATGGDVEVDGISLKKLSPRQRARFISYLPQSIAEDIPYTVAEFVQMGRYSRAPIWASHTTHHHLAVKDALALMGLTALAEVPLQHISGGERQRAGIARCLAQESPVLLLDEPISNLDVFYQLDILTELRKLAAAGYLIVIAIHHLEFALRFCDEVLVLKDGRLYTHGPVERVFTRDMLAEVFRVSAQLFVDPTHHHPRLSLAPLGANGSANTGK</sequence>
<keyword evidence="1" id="KW-0813">Transport</keyword>
<dbReference type="PROSITE" id="PS00211">
    <property type="entry name" value="ABC_TRANSPORTER_1"/>
    <property type="match status" value="1"/>
</dbReference>
<keyword evidence="5" id="KW-1185">Reference proteome</keyword>
<dbReference type="FunFam" id="3.40.50.300:FF:000134">
    <property type="entry name" value="Iron-enterobactin ABC transporter ATP-binding protein"/>
    <property type="match status" value="1"/>
</dbReference>
<dbReference type="SMART" id="SM00382">
    <property type="entry name" value="AAA"/>
    <property type="match status" value="1"/>
</dbReference>
<accession>T0CV86</accession>
<evidence type="ECO:0000313" key="4">
    <source>
        <dbReference type="EMBL" id="UNO47719.1"/>
    </source>
</evidence>
<dbReference type="PROSITE" id="PS50893">
    <property type="entry name" value="ABC_TRANSPORTER_2"/>
    <property type="match status" value="1"/>
</dbReference>
<dbReference type="AlphaFoldDB" id="T0CV86"/>
<proteinExistence type="predicted"/>
<dbReference type="Gene3D" id="3.40.50.300">
    <property type="entry name" value="P-loop containing nucleotide triphosphate hydrolases"/>
    <property type="match status" value="1"/>
</dbReference>
<dbReference type="GO" id="GO:0005524">
    <property type="term" value="F:ATP binding"/>
    <property type="evidence" value="ECO:0007669"/>
    <property type="project" value="UniProtKB-KW"/>
</dbReference>
<evidence type="ECO:0000256" key="1">
    <source>
        <dbReference type="ARBA" id="ARBA00022448"/>
    </source>
</evidence>
<dbReference type="InterPro" id="IPR003439">
    <property type="entry name" value="ABC_transporter-like_ATP-bd"/>
</dbReference>
<dbReference type="InterPro" id="IPR027417">
    <property type="entry name" value="P-loop_NTPase"/>
</dbReference>
<dbReference type="SUPFAM" id="SSF52540">
    <property type="entry name" value="P-loop containing nucleoside triphosphate hydrolases"/>
    <property type="match status" value="1"/>
</dbReference>
<dbReference type="EMBL" id="CP080467">
    <property type="protein sequence ID" value="UNO47719.1"/>
    <property type="molecule type" value="Genomic_DNA"/>
</dbReference>
<dbReference type="STRING" id="1356854.N007_13470"/>
<dbReference type="eggNOG" id="COG1120">
    <property type="taxonomic scope" value="Bacteria"/>
</dbReference>
<dbReference type="InterPro" id="IPR017871">
    <property type="entry name" value="ABC_transporter-like_CS"/>
</dbReference>
<protein>
    <submittedName>
        <fullName evidence="4">ABC transporter ATP-binding protein</fullName>
    </submittedName>
</protein>
<name>T0CV86_ALIAG</name>
<accession>A0A9E6ZRB0</accession>
<dbReference type="RefSeq" id="WP_021297747.1">
    <property type="nucleotide sequence ID" value="NZ_AURB01000159.1"/>
</dbReference>
<evidence type="ECO:0000256" key="3">
    <source>
        <dbReference type="ARBA" id="ARBA00022840"/>
    </source>
</evidence>
<dbReference type="Pfam" id="PF00005">
    <property type="entry name" value="ABC_tran"/>
    <property type="match status" value="1"/>
</dbReference>
<organism evidence="4 5">
    <name type="scientific">Alicyclobacillus acidoterrestris (strain ATCC 49025 / DSM 3922 / CIP 106132 / NCIMB 13137 / GD3B)</name>
    <dbReference type="NCBI Taxonomy" id="1356854"/>
    <lineage>
        <taxon>Bacteria</taxon>
        <taxon>Bacillati</taxon>
        <taxon>Bacillota</taxon>
        <taxon>Bacilli</taxon>
        <taxon>Bacillales</taxon>
        <taxon>Alicyclobacillaceae</taxon>
        <taxon>Alicyclobacillus</taxon>
    </lineage>
</organism>
<reference evidence="5" key="1">
    <citation type="journal article" date="2022" name="G3 (Bethesda)">
        <title>Unveiling the complete genome sequence of Alicyclobacillus acidoterrestris DSM 3922T, a taint-producing strain.</title>
        <authorList>
            <person name="Leonardo I.C."/>
            <person name="Barreto Crespo M.T."/>
            <person name="Gaspar F.B."/>
        </authorList>
    </citation>
    <scope>NUCLEOTIDE SEQUENCE [LARGE SCALE GENOMIC DNA]</scope>
    <source>
        <strain evidence="5">DSM 3922</strain>
    </source>
</reference>
<dbReference type="KEGG" id="aaco:K1I37_13585"/>
<gene>
    <name evidence="4" type="ORF">K1I37_13585</name>
</gene>
<dbReference type="CDD" id="cd03214">
    <property type="entry name" value="ABC_Iron-Siderophores_B12_Hemin"/>
    <property type="match status" value="1"/>
</dbReference>
<dbReference type="Proteomes" id="UP000829401">
    <property type="component" value="Chromosome"/>
</dbReference>
<dbReference type="InterPro" id="IPR003593">
    <property type="entry name" value="AAA+_ATPase"/>
</dbReference>